<dbReference type="Proteomes" id="UP001189429">
    <property type="component" value="Unassembled WGS sequence"/>
</dbReference>
<dbReference type="EMBL" id="CAUYUJ010018895">
    <property type="protein sequence ID" value="CAK0887118.1"/>
    <property type="molecule type" value="Genomic_DNA"/>
</dbReference>
<name>A0ABN9WKL5_9DINO</name>
<sequence>MHMGAALEASLSSPYVGTTVTGMNTHATSCGGNGNEQIFYIDVPSGFTLTIGMSSNAYDSRHETRWGGACPGANLVMCTDDPDTMQHVWNNNQGAVQRAYFIIDAYWSGAGSFTLVWSIDSAGLTTTCATLEQYNSCGTTEIARTTFTDTTACEEFCGSQGASCCERQYDSWAYAAGAPWCPFGRCTGAQGGPLGASWGPSPQDSCSAAIDLSTVSSPYVGTTVTGMNTHATSCGGHGNEQIFYIDGPSGFTLTIGMSSNAYDSRHETRWGGACPGANLVMCTDDPDTMQHVWNNNQGAVQRAYFIIDAYWSGAGSFTLVWSIDSAGLTTTCATLEQYNSCGTTEIARTTFTDTTACEEFCGSQGASCCERQYDSWACAAGW</sequence>
<gene>
    <name evidence="1" type="ORF">PCOR1329_LOCUS68269</name>
</gene>
<evidence type="ECO:0008006" key="3">
    <source>
        <dbReference type="Google" id="ProtNLM"/>
    </source>
</evidence>
<evidence type="ECO:0000313" key="2">
    <source>
        <dbReference type="Proteomes" id="UP001189429"/>
    </source>
</evidence>
<protein>
    <recommendedName>
        <fullName evidence="3">Cellulase</fullName>
    </recommendedName>
</protein>
<comment type="caution">
    <text evidence="1">The sequence shown here is derived from an EMBL/GenBank/DDBJ whole genome shotgun (WGS) entry which is preliminary data.</text>
</comment>
<accession>A0ABN9WKL5</accession>
<keyword evidence="2" id="KW-1185">Reference proteome</keyword>
<organism evidence="1 2">
    <name type="scientific">Prorocentrum cordatum</name>
    <dbReference type="NCBI Taxonomy" id="2364126"/>
    <lineage>
        <taxon>Eukaryota</taxon>
        <taxon>Sar</taxon>
        <taxon>Alveolata</taxon>
        <taxon>Dinophyceae</taxon>
        <taxon>Prorocentrales</taxon>
        <taxon>Prorocentraceae</taxon>
        <taxon>Prorocentrum</taxon>
    </lineage>
</organism>
<evidence type="ECO:0000313" key="1">
    <source>
        <dbReference type="EMBL" id="CAK0887118.1"/>
    </source>
</evidence>
<reference evidence="1" key="1">
    <citation type="submission" date="2023-10" db="EMBL/GenBank/DDBJ databases">
        <authorList>
            <person name="Chen Y."/>
            <person name="Shah S."/>
            <person name="Dougan E. K."/>
            <person name="Thang M."/>
            <person name="Chan C."/>
        </authorList>
    </citation>
    <scope>NUCLEOTIDE SEQUENCE [LARGE SCALE GENOMIC DNA]</scope>
</reference>
<proteinExistence type="predicted"/>